<dbReference type="SUPFAM" id="SSF116726">
    <property type="entry name" value="TrkA C-terminal domain-like"/>
    <property type="match status" value="1"/>
</dbReference>
<dbReference type="EMBL" id="JAVDQH010000029">
    <property type="protein sequence ID" value="MDR6246454.1"/>
    <property type="molecule type" value="Genomic_DNA"/>
</dbReference>
<reference evidence="2 3" key="1">
    <citation type="submission" date="2023-07" db="EMBL/GenBank/DDBJ databases">
        <title>Genomic Encyclopedia of Type Strains, Phase IV (KMG-IV): sequencing the most valuable type-strain genomes for metagenomic binning, comparative biology and taxonomic classification.</title>
        <authorList>
            <person name="Goeker M."/>
        </authorList>
    </citation>
    <scope>NUCLEOTIDE SEQUENCE [LARGE SCALE GENOMIC DNA]</scope>
    <source>
        <strain evidence="2 3">DSM 22170</strain>
    </source>
</reference>
<dbReference type="InterPro" id="IPR006037">
    <property type="entry name" value="RCK_C"/>
</dbReference>
<dbReference type="PIRSF" id="PIRSF005028">
    <property type="entry name" value="KhtT"/>
    <property type="match status" value="1"/>
</dbReference>
<dbReference type="Pfam" id="PF02080">
    <property type="entry name" value="TrkA_C"/>
    <property type="match status" value="1"/>
</dbReference>
<dbReference type="InterPro" id="IPR058776">
    <property type="entry name" value="KhtT-like_N"/>
</dbReference>
<protein>
    <submittedName>
        <fullName evidence="2">TrkA domain protein</fullName>
    </submittedName>
</protein>
<proteinExistence type="predicted"/>
<evidence type="ECO:0000259" key="1">
    <source>
        <dbReference type="PROSITE" id="PS51202"/>
    </source>
</evidence>
<dbReference type="InterPro" id="IPR036721">
    <property type="entry name" value="RCK_C_sf"/>
</dbReference>
<dbReference type="Pfam" id="PF25991">
    <property type="entry name" value="KhtT_N"/>
    <property type="match status" value="1"/>
</dbReference>
<accession>A0ABU1J4V8</accession>
<dbReference type="Gene3D" id="3.30.70.1450">
    <property type="entry name" value="Regulator of K+ conductance, C-terminal domain"/>
    <property type="match status" value="1"/>
</dbReference>
<evidence type="ECO:0000313" key="2">
    <source>
        <dbReference type="EMBL" id="MDR6246454.1"/>
    </source>
</evidence>
<evidence type="ECO:0000313" key="3">
    <source>
        <dbReference type="Proteomes" id="UP001185028"/>
    </source>
</evidence>
<keyword evidence="3" id="KW-1185">Reference proteome</keyword>
<gene>
    <name evidence="2" type="ORF">JOC58_004390</name>
</gene>
<dbReference type="PROSITE" id="PS51202">
    <property type="entry name" value="RCK_C"/>
    <property type="match status" value="1"/>
</dbReference>
<feature type="domain" description="RCK C-terminal" evidence="1">
    <location>
        <begin position="96"/>
        <end position="180"/>
    </location>
</feature>
<organism evidence="2 3">
    <name type="scientific">Paenibacillus hunanensis</name>
    <dbReference type="NCBI Taxonomy" id="539262"/>
    <lineage>
        <taxon>Bacteria</taxon>
        <taxon>Bacillati</taxon>
        <taxon>Bacillota</taxon>
        <taxon>Bacilli</taxon>
        <taxon>Bacillales</taxon>
        <taxon>Paenibacillaceae</taxon>
        <taxon>Paenibacillus</taxon>
    </lineage>
</organism>
<dbReference type="InterPro" id="IPR026278">
    <property type="entry name" value="KhtT"/>
</dbReference>
<dbReference type="RefSeq" id="WP_373289134.1">
    <property type="nucleotide sequence ID" value="NZ_BMMB01000006.1"/>
</dbReference>
<sequence>MSAWMFNGYANFIEKGGGSMAIIRETDLPGIGRKFVVETEEQDHVAIIVHEDGKRELYHQPSDSPDDHELVMSLHDHEARQLASIIGGMSYQPSALEKAELSISKLTIEWHKLKSGMGCIGKTIGELSIREQTGTVIIAGISAKQQQIIPGPDYVLQSETTLVIAGERNGIQLLKELLERGSG</sequence>
<comment type="caution">
    <text evidence="2">The sequence shown here is derived from an EMBL/GenBank/DDBJ whole genome shotgun (WGS) entry which is preliminary data.</text>
</comment>
<name>A0ABU1J4V8_9BACL</name>
<dbReference type="Proteomes" id="UP001185028">
    <property type="component" value="Unassembled WGS sequence"/>
</dbReference>